<feature type="transmembrane region" description="Helical" evidence="1">
    <location>
        <begin position="17"/>
        <end position="43"/>
    </location>
</feature>
<evidence type="ECO:0000313" key="2">
    <source>
        <dbReference type="EMBL" id="KAK0965858.1"/>
    </source>
</evidence>
<accession>A0AAN6QJ08</accession>
<keyword evidence="1" id="KW-1133">Transmembrane helix</keyword>
<dbReference type="Proteomes" id="UP001175353">
    <property type="component" value="Unassembled WGS sequence"/>
</dbReference>
<organism evidence="2 3">
    <name type="scientific">Friedmanniomyces endolithicus</name>
    <dbReference type="NCBI Taxonomy" id="329885"/>
    <lineage>
        <taxon>Eukaryota</taxon>
        <taxon>Fungi</taxon>
        <taxon>Dikarya</taxon>
        <taxon>Ascomycota</taxon>
        <taxon>Pezizomycotina</taxon>
        <taxon>Dothideomycetes</taxon>
        <taxon>Dothideomycetidae</taxon>
        <taxon>Mycosphaerellales</taxon>
        <taxon>Teratosphaeriaceae</taxon>
        <taxon>Friedmanniomyces</taxon>
    </lineage>
</organism>
<evidence type="ECO:0000313" key="3">
    <source>
        <dbReference type="Proteomes" id="UP001175353"/>
    </source>
</evidence>
<reference evidence="2" key="1">
    <citation type="submission" date="2023-06" db="EMBL/GenBank/DDBJ databases">
        <title>Black Yeasts Isolated from many extreme environments.</title>
        <authorList>
            <person name="Coleine C."/>
            <person name="Stajich J.E."/>
            <person name="Selbmann L."/>
        </authorList>
    </citation>
    <scope>NUCLEOTIDE SEQUENCE</scope>
    <source>
        <strain evidence="2">CCFEE 5200</strain>
    </source>
</reference>
<keyword evidence="3" id="KW-1185">Reference proteome</keyword>
<proteinExistence type="predicted"/>
<dbReference type="EMBL" id="JAUJLE010000238">
    <property type="protein sequence ID" value="KAK0965858.1"/>
    <property type="molecule type" value="Genomic_DNA"/>
</dbReference>
<evidence type="ECO:0000256" key="1">
    <source>
        <dbReference type="SAM" id="Phobius"/>
    </source>
</evidence>
<comment type="caution">
    <text evidence="2">The sequence shown here is derived from an EMBL/GenBank/DDBJ whole genome shotgun (WGS) entry which is preliminary data.</text>
</comment>
<keyword evidence="1" id="KW-0472">Membrane</keyword>
<name>A0AAN6QJ08_9PEZI</name>
<protein>
    <submittedName>
        <fullName evidence="2">Uncharacterized protein</fullName>
    </submittedName>
</protein>
<dbReference type="AlphaFoldDB" id="A0AAN6QJ08"/>
<keyword evidence="1" id="KW-0812">Transmembrane</keyword>
<sequence>MATTGATPTQTSTITAYGYSFITLSVAFICLTVLLNAGIYLFFEAAMARTKRDQYYRIHPDVRGPVPPHVPTYWQCHPVRDAVLGTMAMVGVLAAMWVRGWSLMHDSLCAEADVRNVVSDLLVRKCFSYALKLVLESAVTVANWGHLLVLLSAIEQGRAPPQGMQE</sequence>
<gene>
    <name evidence="2" type="ORF">LTR91_017828</name>
</gene>